<dbReference type="Pfam" id="PF00583">
    <property type="entry name" value="Acetyltransf_1"/>
    <property type="match status" value="1"/>
</dbReference>
<evidence type="ECO:0000313" key="2">
    <source>
        <dbReference type="EMBL" id="QDL31993.1"/>
    </source>
</evidence>
<dbReference type="Proteomes" id="UP000317572">
    <property type="component" value="Chromosome"/>
</dbReference>
<protein>
    <submittedName>
        <fullName evidence="2">GNAT family N-acetyltransferase</fullName>
    </submittedName>
</protein>
<dbReference type="InterPro" id="IPR016181">
    <property type="entry name" value="Acyl_CoA_acyltransferase"/>
</dbReference>
<reference evidence="2 3" key="1">
    <citation type="submission" date="2018-11" db="EMBL/GenBank/DDBJ databases">
        <title>The first complete genome of Serratia liquefaciens isolated from metalophyte plant revel distinctness adaptive mechanisms in an extreme habitat.</title>
        <authorList>
            <person name="Caneschi W.L."/>
            <person name="Sanchez A.B."/>
            <person name="Felestrino E.B."/>
            <person name="Assis R.A.B."/>
            <person name="Lemes C.G.C."/>
            <person name="Cordeiro I.F."/>
            <person name="Fonseca N.P."/>
            <person name="Villa M."/>
            <person name="Vieira I.T."/>
            <person name="Moraes L.A."/>
            <person name="Kamino L.H.Y."/>
            <person name="do Carmo F."/>
            <person name="Garcia C.M."/>
            <person name="Almeida N.F."/>
            <person name="Silva R.S."/>
            <person name="Ferro J.A."/>
            <person name="Ferro M.I.T."/>
            <person name="Varani A.M."/>
            <person name="Ferreira R.M."/>
            <person name="dos Santos V.L."/>
            <person name="Silva U.C."/>
            <person name="Setubal J.C."/>
            <person name="Moreira L.M."/>
        </authorList>
    </citation>
    <scope>NUCLEOTIDE SEQUENCE [LARGE SCALE GENOMIC DNA]</scope>
    <source>
        <strain evidence="2 3">FG3</strain>
    </source>
</reference>
<dbReference type="PROSITE" id="PS51186">
    <property type="entry name" value="GNAT"/>
    <property type="match status" value="1"/>
</dbReference>
<dbReference type="SUPFAM" id="SSF55729">
    <property type="entry name" value="Acyl-CoA N-acyltransferases (Nat)"/>
    <property type="match status" value="1"/>
</dbReference>
<dbReference type="AlphaFoldDB" id="A0A515CV37"/>
<dbReference type="RefSeq" id="WP_142815159.1">
    <property type="nucleotide sequence ID" value="NZ_CAMKJK010000001.1"/>
</dbReference>
<accession>A0A515CV37</accession>
<gene>
    <name evidence="2" type="ORF">EGO53_09420</name>
</gene>
<keyword evidence="2" id="KW-0808">Transferase</keyword>
<name>A0A515CV37_SERLI</name>
<dbReference type="GO" id="GO:0016747">
    <property type="term" value="F:acyltransferase activity, transferring groups other than amino-acyl groups"/>
    <property type="evidence" value="ECO:0007669"/>
    <property type="project" value="InterPro"/>
</dbReference>
<organism evidence="2 3">
    <name type="scientific">Serratia liquefaciens</name>
    <dbReference type="NCBI Taxonomy" id="614"/>
    <lineage>
        <taxon>Bacteria</taxon>
        <taxon>Pseudomonadati</taxon>
        <taxon>Pseudomonadota</taxon>
        <taxon>Gammaproteobacteria</taxon>
        <taxon>Enterobacterales</taxon>
        <taxon>Yersiniaceae</taxon>
        <taxon>Serratia</taxon>
    </lineage>
</organism>
<dbReference type="Gene3D" id="3.40.630.30">
    <property type="match status" value="1"/>
</dbReference>
<feature type="domain" description="N-acetyltransferase" evidence="1">
    <location>
        <begin position="3"/>
        <end position="143"/>
    </location>
</feature>
<evidence type="ECO:0000259" key="1">
    <source>
        <dbReference type="PROSITE" id="PS51186"/>
    </source>
</evidence>
<evidence type="ECO:0000313" key="3">
    <source>
        <dbReference type="Proteomes" id="UP000317572"/>
    </source>
</evidence>
<sequence>MNIHLRLATREEQPLLAAMLPNYLRELAADTDYPHLARYWHENGRYPYLIVNQAQPVGFALVRTLLPATTMEMAEFYVAKPWRKYGIGKSAVQALFALHPGRWQLSVLADNPGGLAFWLSVVPPTAYRAWVEKPGIRPHWALSFSVGSAQ</sequence>
<proteinExistence type="predicted"/>
<dbReference type="EMBL" id="CP033893">
    <property type="protein sequence ID" value="QDL31993.1"/>
    <property type="molecule type" value="Genomic_DNA"/>
</dbReference>
<dbReference type="InterPro" id="IPR000182">
    <property type="entry name" value="GNAT_dom"/>
</dbReference>